<organism evidence="2 3">
    <name type="scientific">Zizania palustris</name>
    <name type="common">Northern wild rice</name>
    <dbReference type="NCBI Taxonomy" id="103762"/>
    <lineage>
        <taxon>Eukaryota</taxon>
        <taxon>Viridiplantae</taxon>
        <taxon>Streptophyta</taxon>
        <taxon>Embryophyta</taxon>
        <taxon>Tracheophyta</taxon>
        <taxon>Spermatophyta</taxon>
        <taxon>Magnoliopsida</taxon>
        <taxon>Liliopsida</taxon>
        <taxon>Poales</taxon>
        <taxon>Poaceae</taxon>
        <taxon>BOP clade</taxon>
        <taxon>Oryzoideae</taxon>
        <taxon>Oryzeae</taxon>
        <taxon>Zizaniinae</taxon>
        <taxon>Zizania</taxon>
    </lineage>
</organism>
<evidence type="ECO:0000313" key="2">
    <source>
        <dbReference type="EMBL" id="KAG8062970.1"/>
    </source>
</evidence>
<protein>
    <submittedName>
        <fullName evidence="2">Uncharacterized protein</fullName>
    </submittedName>
</protein>
<feature type="region of interest" description="Disordered" evidence="1">
    <location>
        <begin position="74"/>
        <end position="109"/>
    </location>
</feature>
<gene>
    <name evidence="2" type="ORF">GUJ93_ZPchr0003g16715</name>
</gene>
<feature type="compositionally biased region" description="Polar residues" evidence="1">
    <location>
        <begin position="100"/>
        <end position="109"/>
    </location>
</feature>
<evidence type="ECO:0000256" key="1">
    <source>
        <dbReference type="SAM" id="MobiDB-lite"/>
    </source>
</evidence>
<name>A0A8J5VE79_ZIZPA</name>
<proteinExistence type="predicted"/>
<feature type="region of interest" description="Disordered" evidence="1">
    <location>
        <begin position="1"/>
        <end position="28"/>
    </location>
</feature>
<accession>A0A8J5VE79</accession>
<feature type="compositionally biased region" description="Basic and acidic residues" evidence="1">
    <location>
        <begin position="1"/>
        <end position="11"/>
    </location>
</feature>
<comment type="caution">
    <text evidence="2">The sequence shown here is derived from an EMBL/GenBank/DDBJ whole genome shotgun (WGS) entry which is preliminary data.</text>
</comment>
<reference evidence="2" key="1">
    <citation type="journal article" date="2021" name="bioRxiv">
        <title>Whole Genome Assembly and Annotation of Northern Wild Rice, Zizania palustris L., Supports a Whole Genome Duplication in the Zizania Genus.</title>
        <authorList>
            <person name="Haas M."/>
            <person name="Kono T."/>
            <person name="Macchietto M."/>
            <person name="Millas R."/>
            <person name="McGilp L."/>
            <person name="Shao M."/>
            <person name="Duquette J."/>
            <person name="Hirsch C.N."/>
            <person name="Kimball J."/>
        </authorList>
    </citation>
    <scope>NUCLEOTIDE SEQUENCE</scope>
    <source>
        <tissue evidence="2">Fresh leaf tissue</tissue>
    </source>
</reference>
<dbReference type="AlphaFoldDB" id="A0A8J5VE79"/>
<dbReference type="EMBL" id="JAAALK010000286">
    <property type="protein sequence ID" value="KAG8062970.1"/>
    <property type="molecule type" value="Genomic_DNA"/>
</dbReference>
<dbReference type="Proteomes" id="UP000729402">
    <property type="component" value="Unassembled WGS sequence"/>
</dbReference>
<evidence type="ECO:0000313" key="3">
    <source>
        <dbReference type="Proteomes" id="UP000729402"/>
    </source>
</evidence>
<keyword evidence="3" id="KW-1185">Reference proteome</keyword>
<reference evidence="2" key="2">
    <citation type="submission" date="2021-02" db="EMBL/GenBank/DDBJ databases">
        <authorList>
            <person name="Kimball J.A."/>
            <person name="Haas M.W."/>
            <person name="Macchietto M."/>
            <person name="Kono T."/>
            <person name="Duquette J."/>
            <person name="Shao M."/>
        </authorList>
    </citation>
    <scope>NUCLEOTIDE SEQUENCE</scope>
    <source>
        <tissue evidence="2">Fresh leaf tissue</tissue>
    </source>
</reference>
<feature type="compositionally biased region" description="Pro residues" evidence="1">
    <location>
        <begin position="77"/>
        <end position="96"/>
    </location>
</feature>
<sequence>MAAHGAGDDVARQQPAPPPRQALSLPPCSADGSSFFASASEASPDPLALAVSLFPGAPSPSFQGSFTQLLAGAMGPPAAPAPAPSSPSPFVLPPGLSPTALFSPTVTNT</sequence>